<keyword evidence="3" id="KW-1185">Reference proteome</keyword>
<proteinExistence type="predicted"/>
<dbReference type="Proteomes" id="UP000003994">
    <property type="component" value="Unassembled WGS sequence"/>
</dbReference>
<dbReference type="GO" id="GO:0009086">
    <property type="term" value="P:methionine biosynthetic process"/>
    <property type="evidence" value="ECO:0007669"/>
    <property type="project" value="InterPro"/>
</dbReference>
<evidence type="ECO:0000259" key="1">
    <source>
        <dbReference type="Pfam" id="PF01717"/>
    </source>
</evidence>
<dbReference type="GO" id="GO:0003871">
    <property type="term" value="F:5-methyltetrahydropteroyltriglutamate-homocysteine S-methyltransferase activity"/>
    <property type="evidence" value="ECO:0007669"/>
    <property type="project" value="InterPro"/>
</dbReference>
<dbReference type="HOGENOM" id="CLU_046993_0_0_11"/>
<feature type="domain" description="Cobalamin-independent methionine synthase MetE C-terminal/archaeal" evidence="1">
    <location>
        <begin position="41"/>
        <end position="99"/>
    </location>
</feature>
<dbReference type="CDD" id="cd03311">
    <property type="entry name" value="CIMS_C_terminal_like"/>
    <property type="match status" value="1"/>
</dbReference>
<dbReference type="STRING" id="883077.HMPREF9241_01593"/>
<dbReference type="PATRIC" id="fig|883077.3.peg.1611"/>
<dbReference type="InterPro" id="IPR038071">
    <property type="entry name" value="UROD/MetE-like_sf"/>
</dbReference>
<dbReference type="GO" id="GO:0008270">
    <property type="term" value="F:zinc ion binding"/>
    <property type="evidence" value="ECO:0007669"/>
    <property type="project" value="InterPro"/>
</dbReference>
<protein>
    <recommendedName>
        <fullName evidence="1">Cobalamin-independent methionine synthase MetE C-terminal/archaeal domain-containing protein</fullName>
    </recommendedName>
</protein>
<dbReference type="eggNOG" id="COG0620">
    <property type="taxonomic scope" value="Bacteria"/>
</dbReference>
<sequence length="434" mass="47919">MNRQFVTFAYPMDASAYASYPKRNLSLKTRSLERITDVTIRTTHVGSLPRTPKLVDANWKRAKGELSDAEFALILQEEANKVIAKQVELGISVVNDGEYGHAMLDTVDYGAWWTYSFSRFGGLTAEETARFDARPPAGREGRISYSSFAERRDWQRFQDAYSDPDSGIHIANKNPVVFPTITSELTYIGTDAVNADIAGTKAALEAVGKSVKDGFIAAISPGSAARVANAFYEDDEAVVWALADVLREEYKHITDSGLTVQIDAPDIAEGWDQFAVAPSLEEYRAFQQVRIDALNHALAGIDPELIRFHVCWGSWHGPHTTDIPFKDIVDLALAVNANGLTFEAANARHAHEWTIWKDIELPEGKYLIPGVVSHSTNVVEHPELVAQRIHQFTDIVGKERVVASTDCGLGGRVYPSIAWAKLESLTEGARLADQ</sequence>
<gene>
    <name evidence="2" type="ORF">HMPREF9241_01593</name>
</gene>
<dbReference type="InterPro" id="IPR002629">
    <property type="entry name" value="Met_Synth_C/arc"/>
</dbReference>
<dbReference type="PANTHER" id="PTHR43844">
    <property type="entry name" value="METHIONINE SYNTHASE"/>
    <property type="match status" value="1"/>
</dbReference>
<dbReference type="PANTHER" id="PTHR43844:SF2">
    <property type="entry name" value="SYNTHASE, VITAMIN-B12 INDEPENDENT, PUTATIVE (AFU_ORTHOLOGUE AFUA_3G12060)-RELATED"/>
    <property type="match status" value="1"/>
</dbReference>
<dbReference type="Pfam" id="PF01717">
    <property type="entry name" value="Meth_synt_2"/>
    <property type="match status" value="2"/>
</dbReference>
<feature type="domain" description="Cobalamin-independent methionine synthase MetE C-terminal/archaeal" evidence="1">
    <location>
        <begin position="204"/>
        <end position="416"/>
    </location>
</feature>
<evidence type="ECO:0000313" key="3">
    <source>
        <dbReference type="Proteomes" id="UP000003994"/>
    </source>
</evidence>
<name>K0YQ96_9ACTO</name>
<organism evidence="2 3">
    <name type="scientific">Schaalia turicensis ACS-279-V-Col4</name>
    <dbReference type="NCBI Taxonomy" id="883077"/>
    <lineage>
        <taxon>Bacteria</taxon>
        <taxon>Bacillati</taxon>
        <taxon>Actinomycetota</taxon>
        <taxon>Actinomycetes</taxon>
        <taxon>Actinomycetales</taxon>
        <taxon>Actinomycetaceae</taxon>
        <taxon>Schaalia</taxon>
    </lineage>
</organism>
<accession>K0YQ96</accession>
<dbReference type="AlphaFoldDB" id="K0YQ96"/>
<reference evidence="2" key="1">
    <citation type="submission" date="2012-07" db="EMBL/GenBank/DDBJ databases">
        <title>The Genome Sequence of Actinomyces turicensis ACS-279-V-COL4.</title>
        <authorList>
            <consortium name="The Broad Institute Genome Sequencing Platform"/>
            <person name="Earl A."/>
            <person name="Ward D."/>
            <person name="Feldgarden M."/>
            <person name="Gevers D."/>
            <person name="Saerens B."/>
            <person name="Vaneechoutte M."/>
            <person name="Walker B."/>
            <person name="Young S.K."/>
            <person name="Zeng Q."/>
            <person name="Gargeya S."/>
            <person name="Fitzgerald M."/>
            <person name="Haas B."/>
            <person name="Abouelleil A."/>
            <person name="Alvarado L."/>
            <person name="Arachchi H.M."/>
            <person name="Berlin A."/>
            <person name="Chapman S.B."/>
            <person name="Goldberg J."/>
            <person name="Griggs A."/>
            <person name="Gujja S."/>
            <person name="Hansen M."/>
            <person name="Howarth C."/>
            <person name="Imamovic A."/>
            <person name="Larimer J."/>
            <person name="McCowen C."/>
            <person name="Montmayeur A."/>
            <person name="Murphy C."/>
            <person name="Neiman D."/>
            <person name="Pearson M."/>
            <person name="Priest M."/>
            <person name="Roberts A."/>
            <person name="Saif S."/>
            <person name="Shea T."/>
            <person name="Sisk P."/>
            <person name="Sykes S."/>
            <person name="Wortman J."/>
            <person name="Nusbaum C."/>
            <person name="Birren B."/>
        </authorList>
    </citation>
    <scope>NUCLEOTIDE SEQUENCE [LARGE SCALE GENOMIC DNA]</scope>
    <source>
        <strain evidence="2">ACS-279-V-Col4</strain>
    </source>
</reference>
<dbReference type="SUPFAM" id="SSF51726">
    <property type="entry name" value="UROD/MetE-like"/>
    <property type="match status" value="1"/>
</dbReference>
<dbReference type="EMBL" id="AGWQ01000008">
    <property type="protein sequence ID" value="EJZ85593.1"/>
    <property type="molecule type" value="Genomic_DNA"/>
</dbReference>
<evidence type="ECO:0000313" key="2">
    <source>
        <dbReference type="EMBL" id="EJZ85593.1"/>
    </source>
</evidence>
<dbReference type="Gene3D" id="3.20.20.210">
    <property type="match status" value="1"/>
</dbReference>
<comment type="caution">
    <text evidence="2">The sequence shown here is derived from an EMBL/GenBank/DDBJ whole genome shotgun (WGS) entry which is preliminary data.</text>
</comment>